<dbReference type="AlphaFoldDB" id="A0AAU9I4Q8"/>
<accession>A0AAU9I4Q8</accession>
<feature type="coiled-coil region" evidence="1">
    <location>
        <begin position="47"/>
        <end position="81"/>
    </location>
</feature>
<evidence type="ECO:0000313" key="3">
    <source>
        <dbReference type="EMBL" id="CAG9310428.1"/>
    </source>
</evidence>
<name>A0AAU9I4Q8_9CILI</name>
<comment type="caution">
    <text evidence="3">The sequence shown here is derived from an EMBL/GenBank/DDBJ whole genome shotgun (WGS) entry which is preliminary data.</text>
</comment>
<dbReference type="EMBL" id="CAJZBQ010000002">
    <property type="protein sequence ID" value="CAG9310428.1"/>
    <property type="molecule type" value="Genomic_DNA"/>
</dbReference>
<evidence type="ECO:0000256" key="2">
    <source>
        <dbReference type="SAM" id="MobiDB-lite"/>
    </source>
</evidence>
<protein>
    <submittedName>
        <fullName evidence="3">Uncharacterized protein</fullName>
    </submittedName>
</protein>
<feature type="coiled-coil region" evidence="1">
    <location>
        <begin position="128"/>
        <end position="169"/>
    </location>
</feature>
<keyword evidence="4" id="KW-1185">Reference proteome</keyword>
<keyword evidence="1" id="KW-0175">Coiled coil</keyword>
<feature type="region of interest" description="Disordered" evidence="2">
    <location>
        <begin position="606"/>
        <end position="637"/>
    </location>
</feature>
<proteinExistence type="predicted"/>
<evidence type="ECO:0000313" key="4">
    <source>
        <dbReference type="Proteomes" id="UP001162131"/>
    </source>
</evidence>
<feature type="region of interest" description="Disordered" evidence="2">
    <location>
        <begin position="1"/>
        <end position="27"/>
    </location>
</feature>
<feature type="coiled-coil region" evidence="1">
    <location>
        <begin position="247"/>
        <end position="514"/>
    </location>
</feature>
<organism evidence="3 4">
    <name type="scientific">Blepharisma stoltei</name>
    <dbReference type="NCBI Taxonomy" id="1481888"/>
    <lineage>
        <taxon>Eukaryota</taxon>
        <taxon>Sar</taxon>
        <taxon>Alveolata</taxon>
        <taxon>Ciliophora</taxon>
        <taxon>Postciliodesmatophora</taxon>
        <taxon>Heterotrichea</taxon>
        <taxon>Heterotrichida</taxon>
        <taxon>Blepharismidae</taxon>
        <taxon>Blepharisma</taxon>
    </lineage>
</organism>
<evidence type="ECO:0000256" key="1">
    <source>
        <dbReference type="SAM" id="Coils"/>
    </source>
</evidence>
<gene>
    <name evidence="3" type="ORF">BSTOLATCC_MIC1278</name>
</gene>
<reference evidence="3" key="1">
    <citation type="submission" date="2021-09" db="EMBL/GenBank/DDBJ databases">
        <authorList>
            <consortium name="AG Swart"/>
            <person name="Singh M."/>
            <person name="Singh A."/>
            <person name="Seah K."/>
            <person name="Emmerich C."/>
        </authorList>
    </citation>
    <scope>NUCLEOTIDE SEQUENCE</scope>
    <source>
        <strain evidence="3">ATCC30299</strain>
    </source>
</reference>
<sequence length="637" mass="74426">MRRGKVTSKTPVHRETEENSTLEECASERLIDDKPRIQVQDRQRDYNSRLEFEIKEKESALAGLKAEIRSRQRLISQLSDKPGETEIQEKLKRLEDEIYVRDRQIEVLNDRVIVLDAKVKEFGSQTSSSQKDQLIEKLQDERKKLQIEIENAEEKIRIGENVLKDEQNKWYKEKEQLLLNNETLSESIEAGKTEILQKDSQLNDLKVDAKRLASIISEMSKLNTDLNEKLDILHTQLDASSKESFQARLKIQQMDELQGNLEELTAENSELKNRLKIVTKELEITQASKDKLEMLISDQGIKIEDIEERLRREIEKCLQLEHKLHTTEFSYQGELQSIQKALEMTLAELERVKKQLQAREIQEEQEKADRLREAQTSIRNLEEKLRDAEREHKFMKAQEGTLKSRIENLENDLESKKKSSALNENQLNSKIKELEDELKNSKQKQSELKKSLQSLELELSKSQAQSVSLSHRIDELKSMQEVYIQRNGQLEASAKAAKQKLASLEKEKSDWETSMLQKDEKLKEILFKMKAQEADIWNRDTELLRKEGEKMKMSQEIEELKKKLQELHAKIRSIVADELKAVNAQLEMKDNEIAILKDMVRSQQTQLKQKEGEVSRYRSQPKKTIIKNQDSETKNDV</sequence>
<dbReference type="Proteomes" id="UP001162131">
    <property type="component" value="Unassembled WGS sequence"/>
</dbReference>